<organism evidence="9 10">
    <name type="scientific">Scopulibacillus darangshiensis</name>
    <dbReference type="NCBI Taxonomy" id="442528"/>
    <lineage>
        <taxon>Bacteria</taxon>
        <taxon>Bacillati</taxon>
        <taxon>Bacillota</taxon>
        <taxon>Bacilli</taxon>
        <taxon>Bacillales</taxon>
        <taxon>Sporolactobacillaceae</taxon>
        <taxon>Scopulibacillus</taxon>
    </lineage>
</organism>
<keyword evidence="4" id="KW-1003">Cell membrane</keyword>
<dbReference type="NCBIfam" id="NF037981">
    <property type="entry name" value="NCS2_1"/>
    <property type="match status" value="1"/>
</dbReference>
<protein>
    <submittedName>
        <fullName evidence="9">NCS2 family nucleobase:cation symporter-2/xanthine permease</fullName>
    </submittedName>
</protein>
<dbReference type="PANTHER" id="PTHR42810">
    <property type="entry name" value="PURINE PERMEASE C1399.01C-RELATED"/>
    <property type="match status" value="1"/>
</dbReference>
<dbReference type="PROSITE" id="PS01116">
    <property type="entry name" value="XANTH_URACIL_PERMASE"/>
    <property type="match status" value="1"/>
</dbReference>
<feature type="transmembrane region" description="Helical" evidence="8">
    <location>
        <begin position="97"/>
        <end position="115"/>
    </location>
</feature>
<dbReference type="InterPro" id="IPR017588">
    <property type="entry name" value="UacT-like"/>
</dbReference>
<evidence type="ECO:0000256" key="7">
    <source>
        <dbReference type="ARBA" id="ARBA00023136"/>
    </source>
</evidence>
<dbReference type="Proteomes" id="UP000295416">
    <property type="component" value="Unassembled WGS sequence"/>
</dbReference>
<feature type="transmembrane region" description="Helical" evidence="8">
    <location>
        <begin position="308"/>
        <end position="327"/>
    </location>
</feature>
<gene>
    <name evidence="9" type="ORF">EV207_1416</name>
</gene>
<dbReference type="GO" id="GO:0042907">
    <property type="term" value="F:xanthine transmembrane transporter activity"/>
    <property type="evidence" value="ECO:0007669"/>
    <property type="project" value="TreeGrafter"/>
</dbReference>
<feature type="transmembrane region" description="Helical" evidence="8">
    <location>
        <begin position="397"/>
        <end position="417"/>
    </location>
</feature>
<evidence type="ECO:0000256" key="6">
    <source>
        <dbReference type="ARBA" id="ARBA00022989"/>
    </source>
</evidence>
<feature type="transmembrane region" description="Helical" evidence="8">
    <location>
        <begin position="122"/>
        <end position="141"/>
    </location>
</feature>
<accession>A0A4R2NJW6</accession>
<name>A0A4R2NJW6_9BACL</name>
<dbReference type="RefSeq" id="WP_243647156.1">
    <property type="nucleotide sequence ID" value="NZ_SLXK01000041.1"/>
</dbReference>
<keyword evidence="6 8" id="KW-1133">Transmembrane helix</keyword>
<feature type="transmembrane region" description="Helical" evidence="8">
    <location>
        <begin position="333"/>
        <end position="357"/>
    </location>
</feature>
<dbReference type="Pfam" id="PF00860">
    <property type="entry name" value="Xan_ur_permease"/>
    <property type="match status" value="1"/>
</dbReference>
<keyword evidence="5 8" id="KW-0812">Transmembrane</keyword>
<evidence type="ECO:0000313" key="9">
    <source>
        <dbReference type="EMBL" id="TCP21652.1"/>
    </source>
</evidence>
<dbReference type="InterPro" id="IPR006042">
    <property type="entry name" value="Xan_ur_permease"/>
</dbReference>
<evidence type="ECO:0000256" key="5">
    <source>
        <dbReference type="ARBA" id="ARBA00022692"/>
    </source>
</evidence>
<proteinExistence type="inferred from homology"/>
<dbReference type="InterPro" id="IPR006043">
    <property type="entry name" value="NCS2"/>
</dbReference>
<reference evidence="9 10" key="1">
    <citation type="submission" date="2019-03" db="EMBL/GenBank/DDBJ databases">
        <title>Genomic Encyclopedia of Type Strains, Phase IV (KMG-IV): sequencing the most valuable type-strain genomes for metagenomic binning, comparative biology and taxonomic classification.</title>
        <authorList>
            <person name="Goeker M."/>
        </authorList>
    </citation>
    <scope>NUCLEOTIDE SEQUENCE [LARGE SCALE GENOMIC DNA]</scope>
    <source>
        <strain evidence="9 10">DSM 19377</strain>
    </source>
</reference>
<feature type="transmembrane region" description="Helical" evidence="8">
    <location>
        <begin position="185"/>
        <end position="204"/>
    </location>
</feature>
<comment type="subcellular location">
    <subcellularLocation>
        <location evidence="1">Cell membrane</location>
        <topology evidence="1">Multi-pass membrane protein</topology>
    </subcellularLocation>
</comment>
<dbReference type="AlphaFoldDB" id="A0A4R2NJW6"/>
<dbReference type="NCBIfam" id="TIGR03173">
    <property type="entry name" value="pbuX"/>
    <property type="match status" value="1"/>
</dbReference>
<sequence length="439" mass="46226">MERLSIWKMIVLGFQHVCVMYGGAVVVPIVVASALGLTQQQLVYLISYDLLGCGIATIIQTIGGKGFGIRLPALLAVSFIVVQPVIAIGKIYSMTGVLGAVIVSGIVVTILSQFVGKVIKYFPPIVTGSVVLIIGVHIMPVAMENAAGGSGSENFGDLKNLMLAVFTLVLFFFLNYYFKGFIKTVAILISMAVGTIVAAFGGMVDFSKIGKADWITPIQPFYFGMPTFHLSAIVTMSIVGMIIMIESTGVFMALGQLTNRELKDHDITKGLRAEGIATAISGILNGFNHSTFSQNVGLVYITKVTSRVVVAIGGIILIVLGLVPKIAAVTTMIPAPVLGGAMIPMFGMLISAALRMIGEADFSKSSNQLVVAIGVGTGLAVGGVPSAFEAFPDTLKLIFANGVVMGTFALFLSNLILNGKSKITPVIDHTEPVDTKKLS</sequence>
<comment type="caution">
    <text evidence="9">The sequence shown here is derived from an EMBL/GenBank/DDBJ whole genome shotgun (WGS) entry which is preliminary data.</text>
</comment>
<evidence type="ECO:0000256" key="4">
    <source>
        <dbReference type="ARBA" id="ARBA00022475"/>
    </source>
</evidence>
<feature type="transmembrane region" description="Helical" evidence="8">
    <location>
        <begin position="41"/>
        <end position="59"/>
    </location>
</feature>
<evidence type="ECO:0000256" key="1">
    <source>
        <dbReference type="ARBA" id="ARBA00004651"/>
    </source>
</evidence>
<evidence type="ECO:0000313" key="10">
    <source>
        <dbReference type="Proteomes" id="UP000295416"/>
    </source>
</evidence>
<dbReference type="GO" id="GO:0005886">
    <property type="term" value="C:plasma membrane"/>
    <property type="evidence" value="ECO:0007669"/>
    <property type="project" value="UniProtKB-SubCell"/>
</dbReference>
<keyword evidence="3" id="KW-0813">Transport</keyword>
<feature type="transmembrane region" description="Helical" evidence="8">
    <location>
        <begin position="71"/>
        <end position="91"/>
    </location>
</feature>
<feature type="transmembrane region" description="Helical" evidence="8">
    <location>
        <begin position="161"/>
        <end position="178"/>
    </location>
</feature>
<feature type="transmembrane region" description="Helical" evidence="8">
    <location>
        <begin position="369"/>
        <end position="391"/>
    </location>
</feature>
<evidence type="ECO:0000256" key="3">
    <source>
        <dbReference type="ARBA" id="ARBA00022448"/>
    </source>
</evidence>
<feature type="transmembrane region" description="Helical" evidence="8">
    <location>
        <begin position="12"/>
        <end position="35"/>
    </location>
</feature>
<evidence type="ECO:0000256" key="2">
    <source>
        <dbReference type="ARBA" id="ARBA00008821"/>
    </source>
</evidence>
<dbReference type="NCBIfam" id="TIGR00801">
    <property type="entry name" value="ncs2"/>
    <property type="match status" value="1"/>
</dbReference>
<evidence type="ECO:0000256" key="8">
    <source>
        <dbReference type="SAM" id="Phobius"/>
    </source>
</evidence>
<keyword evidence="7 8" id="KW-0472">Membrane</keyword>
<feature type="transmembrane region" description="Helical" evidence="8">
    <location>
        <begin position="230"/>
        <end position="254"/>
    </location>
</feature>
<dbReference type="EMBL" id="SLXK01000041">
    <property type="protein sequence ID" value="TCP21652.1"/>
    <property type="molecule type" value="Genomic_DNA"/>
</dbReference>
<comment type="similarity">
    <text evidence="2">Belongs to the nucleobase:cation symporter-2 (NCS2) (TC 2.A.40) family.</text>
</comment>
<dbReference type="PANTHER" id="PTHR42810:SF4">
    <property type="entry name" value="URIC ACID TRANSPORTER UACT"/>
    <property type="match status" value="1"/>
</dbReference>
<keyword evidence="10" id="KW-1185">Reference proteome</keyword>